<reference evidence="3" key="1">
    <citation type="submission" date="2020-07" db="EMBL/GenBank/DDBJ databases">
        <title>Carbapenem Resistant Aeromonas hydrophila Carrying blacphA7 Isolated from Two Solid Organ Transplant Patients.</title>
        <authorList>
            <person name="Hilt E."/>
            <person name="Fitzwater S.P."/>
            <person name="Ward K."/>
            <person name="De St Maurice A."/>
            <person name="Chandrasekaran S."/>
            <person name="Garner O.B."/>
            <person name="Yang S."/>
        </authorList>
    </citation>
    <scope>NUCLEOTIDE SEQUENCE</scope>
    <source>
        <strain evidence="3">B-1</strain>
    </source>
</reference>
<dbReference type="InterPro" id="IPR027417">
    <property type="entry name" value="P-loop_NTPase"/>
</dbReference>
<feature type="region of interest" description="Disordered" evidence="1">
    <location>
        <begin position="133"/>
        <end position="156"/>
    </location>
</feature>
<organism evidence="3">
    <name type="scientific">Aeromonas hydrophila</name>
    <dbReference type="NCBI Taxonomy" id="644"/>
    <lineage>
        <taxon>Bacteria</taxon>
        <taxon>Pseudomonadati</taxon>
        <taxon>Pseudomonadota</taxon>
        <taxon>Gammaproteobacteria</taxon>
        <taxon>Aeromonadales</taxon>
        <taxon>Aeromonadaceae</taxon>
        <taxon>Aeromonas</taxon>
    </lineage>
</organism>
<dbReference type="EMBL" id="JACLAN010000013">
    <property type="protein sequence ID" value="MBC8674248.1"/>
    <property type="molecule type" value="Genomic_DNA"/>
</dbReference>
<dbReference type="InterPro" id="IPR008900">
    <property type="entry name" value="Zot_N"/>
</dbReference>
<proteinExistence type="predicted"/>
<name>A0A926FLP9_AERHY</name>
<evidence type="ECO:0000259" key="2">
    <source>
        <dbReference type="Pfam" id="PF05707"/>
    </source>
</evidence>
<accession>A0A926FLP9</accession>
<sequence length="210" mass="23484">MLMGQNLNDVHSMWRNRIDKKFIFKKLDVVGQAKRYSWASYTGSLRGDGSRTRIEFEKITGGIKEYDPKYFGSYASTTSEDNEMGVYKDDRTNILKSAKFKYGMPLALVACVVGLYFSADILFNMSDKIVAEDKPQEQQQVASSPSTPGQPAPKPAPLLRPRWMICLPSPLRALTLCSPPKRSSMVCCSMPGLRYGMTRTTLSACGVRQT</sequence>
<gene>
    <name evidence="3" type="ORF">H2136_19650</name>
</gene>
<dbReference type="Gene3D" id="3.40.50.300">
    <property type="entry name" value="P-loop containing nucleotide triphosphate hydrolases"/>
    <property type="match status" value="1"/>
</dbReference>
<protein>
    <recommendedName>
        <fullName evidence="2">Zona occludens toxin N-terminal domain-containing protein</fullName>
    </recommendedName>
</protein>
<evidence type="ECO:0000256" key="1">
    <source>
        <dbReference type="SAM" id="MobiDB-lite"/>
    </source>
</evidence>
<dbReference type="Pfam" id="PF05707">
    <property type="entry name" value="Zot"/>
    <property type="match status" value="1"/>
</dbReference>
<feature type="compositionally biased region" description="Polar residues" evidence="1">
    <location>
        <begin position="137"/>
        <end position="147"/>
    </location>
</feature>
<feature type="domain" description="Zona occludens toxin N-terminal" evidence="2">
    <location>
        <begin position="2"/>
        <end position="79"/>
    </location>
</feature>
<dbReference type="AlphaFoldDB" id="A0A926FLP9"/>
<evidence type="ECO:0000313" key="3">
    <source>
        <dbReference type="EMBL" id="MBC8674248.1"/>
    </source>
</evidence>
<comment type="caution">
    <text evidence="3">The sequence shown here is derived from an EMBL/GenBank/DDBJ whole genome shotgun (WGS) entry which is preliminary data.</text>
</comment>